<protein>
    <submittedName>
        <fullName evidence="2">Nucleotidyltransferase domain protein</fullName>
    </submittedName>
</protein>
<name>A0A1A8TGM7_9GAMM</name>
<evidence type="ECO:0000259" key="1">
    <source>
        <dbReference type="Pfam" id="PF01909"/>
    </source>
</evidence>
<dbReference type="Gene3D" id="3.30.460.10">
    <property type="entry name" value="Beta Polymerase, domain 2"/>
    <property type="match status" value="1"/>
</dbReference>
<gene>
    <name evidence="2" type="ORF">MSP8886_02499</name>
</gene>
<organism evidence="2 3">
    <name type="scientific">Marinomonas spartinae</name>
    <dbReference type="NCBI Taxonomy" id="1792290"/>
    <lineage>
        <taxon>Bacteria</taxon>
        <taxon>Pseudomonadati</taxon>
        <taxon>Pseudomonadota</taxon>
        <taxon>Gammaproteobacteria</taxon>
        <taxon>Oceanospirillales</taxon>
        <taxon>Oceanospirillaceae</taxon>
        <taxon>Marinomonas</taxon>
    </lineage>
</organism>
<dbReference type="InterPro" id="IPR043519">
    <property type="entry name" value="NT_sf"/>
</dbReference>
<sequence length="206" mass="23985">MDKLIRLAVEDLIKRYQPHTIILYGSRARGEATQASDIDIACFVDSDTETKEARLFHGVYLDAWVYPSEKMTLVSDDALRFGDGICLLDQRGLGGQYLAAIQERIEAGPEILDETDRSHTFEWISKMLSRIELDDLEGKYRRHWLQFELLEIYFQLRGLWFFGPKKSLRYLQENDAVAYQLFYDVYDDPMDVDRLKLLVQCVVGKS</sequence>
<dbReference type="OrthoDB" id="1701798at2"/>
<dbReference type="GO" id="GO:0016779">
    <property type="term" value="F:nucleotidyltransferase activity"/>
    <property type="evidence" value="ECO:0007669"/>
    <property type="project" value="InterPro"/>
</dbReference>
<accession>A0A1A8TGM7</accession>
<reference evidence="2 3" key="1">
    <citation type="submission" date="2016-06" db="EMBL/GenBank/DDBJ databases">
        <authorList>
            <person name="Kjaerup R.B."/>
            <person name="Dalgaard T.S."/>
            <person name="Juul-Madsen H.R."/>
        </authorList>
    </citation>
    <scope>NUCLEOTIDE SEQUENCE [LARGE SCALE GENOMIC DNA]</scope>
    <source>
        <strain evidence="2 3">CECT 8886</strain>
    </source>
</reference>
<evidence type="ECO:0000313" key="3">
    <source>
        <dbReference type="Proteomes" id="UP000092544"/>
    </source>
</evidence>
<feature type="domain" description="Polymerase nucleotidyl transferase" evidence="1">
    <location>
        <begin position="8"/>
        <end position="56"/>
    </location>
</feature>
<dbReference type="STRING" id="1792290.MSP8886_02499"/>
<dbReference type="AlphaFoldDB" id="A0A1A8TGM7"/>
<dbReference type="SUPFAM" id="SSF81301">
    <property type="entry name" value="Nucleotidyltransferase"/>
    <property type="match status" value="1"/>
</dbReference>
<keyword evidence="3" id="KW-1185">Reference proteome</keyword>
<dbReference type="Pfam" id="PF01909">
    <property type="entry name" value="NTP_transf_2"/>
    <property type="match status" value="1"/>
</dbReference>
<dbReference type="EMBL" id="FLOB01000005">
    <property type="protein sequence ID" value="SBS32632.1"/>
    <property type="molecule type" value="Genomic_DNA"/>
</dbReference>
<dbReference type="RefSeq" id="WP_067016859.1">
    <property type="nucleotide sequence ID" value="NZ_FLOB01000005.1"/>
</dbReference>
<proteinExistence type="predicted"/>
<keyword evidence="2" id="KW-0808">Transferase</keyword>
<dbReference type="CDD" id="cd05403">
    <property type="entry name" value="NT_KNTase_like"/>
    <property type="match status" value="1"/>
</dbReference>
<evidence type="ECO:0000313" key="2">
    <source>
        <dbReference type="EMBL" id="SBS32632.1"/>
    </source>
</evidence>
<dbReference type="Proteomes" id="UP000092544">
    <property type="component" value="Unassembled WGS sequence"/>
</dbReference>
<dbReference type="InterPro" id="IPR002934">
    <property type="entry name" value="Polymerase_NTP_transf_dom"/>
</dbReference>